<proteinExistence type="predicted"/>
<evidence type="ECO:0000313" key="1">
    <source>
        <dbReference type="EMBL" id="KAJ8885840.1"/>
    </source>
</evidence>
<protein>
    <submittedName>
        <fullName evidence="1">Uncharacterized protein</fullName>
    </submittedName>
</protein>
<dbReference type="Proteomes" id="UP001159363">
    <property type="component" value="Chromosome X"/>
</dbReference>
<keyword evidence="2" id="KW-1185">Reference proteome</keyword>
<sequence>MALLVSNMAERRLPISASVNGKCFPHKFGVASLHLLGATVAERLACSPPTKVNQVRSPDGLFPDFLTWGSCRTIPLVGGFSRGSPVSPAL</sequence>
<evidence type="ECO:0000313" key="2">
    <source>
        <dbReference type="Proteomes" id="UP001159363"/>
    </source>
</evidence>
<comment type="caution">
    <text evidence="1">The sequence shown here is derived from an EMBL/GenBank/DDBJ whole genome shotgun (WGS) entry which is preliminary data.</text>
</comment>
<reference evidence="1 2" key="1">
    <citation type="submission" date="2023-02" db="EMBL/GenBank/DDBJ databases">
        <title>LHISI_Scaffold_Assembly.</title>
        <authorList>
            <person name="Stuart O.P."/>
            <person name="Cleave R."/>
            <person name="Magrath M.J.L."/>
            <person name="Mikheyev A.S."/>
        </authorList>
    </citation>
    <scope>NUCLEOTIDE SEQUENCE [LARGE SCALE GENOMIC DNA]</scope>
    <source>
        <strain evidence="1">Daus_M_001</strain>
        <tissue evidence="1">Leg muscle</tissue>
    </source>
</reference>
<gene>
    <name evidence="1" type="ORF">PR048_012046</name>
</gene>
<accession>A0ABQ9HN88</accession>
<name>A0ABQ9HN88_9NEOP</name>
<dbReference type="EMBL" id="JARBHB010000004">
    <property type="protein sequence ID" value="KAJ8885840.1"/>
    <property type="molecule type" value="Genomic_DNA"/>
</dbReference>
<organism evidence="1 2">
    <name type="scientific">Dryococelus australis</name>
    <dbReference type="NCBI Taxonomy" id="614101"/>
    <lineage>
        <taxon>Eukaryota</taxon>
        <taxon>Metazoa</taxon>
        <taxon>Ecdysozoa</taxon>
        <taxon>Arthropoda</taxon>
        <taxon>Hexapoda</taxon>
        <taxon>Insecta</taxon>
        <taxon>Pterygota</taxon>
        <taxon>Neoptera</taxon>
        <taxon>Polyneoptera</taxon>
        <taxon>Phasmatodea</taxon>
        <taxon>Verophasmatodea</taxon>
        <taxon>Anareolatae</taxon>
        <taxon>Phasmatidae</taxon>
        <taxon>Eurycanthinae</taxon>
        <taxon>Dryococelus</taxon>
    </lineage>
</organism>